<reference evidence="1 2" key="1">
    <citation type="submission" date="2019-03" db="EMBL/GenBank/DDBJ databases">
        <title>Single cell metagenomics reveals metabolic interactions within the superorganism composed of flagellate Streblomastix strix and complex community of Bacteroidetes bacteria on its surface.</title>
        <authorList>
            <person name="Treitli S.C."/>
            <person name="Kolisko M."/>
            <person name="Husnik F."/>
            <person name="Keeling P."/>
            <person name="Hampl V."/>
        </authorList>
    </citation>
    <scope>NUCLEOTIDE SEQUENCE [LARGE SCALE GENOMIC DNA]</scope>
    <source>
        <strain evidence="1">ST1C</strain>
    </source>
</reference>
<protein>
    <submittedName>
        <fullName evidence="1">Uncharacterized protein</fullName>
    </submittedName>
</protein>
<name>A0A5J4UX53_9EUKA</name>
<accession>A0A5J4UX53</accession>
<dbReference type="Proteomes" id="UP000324800">
    <property type="component" value="Unassembled WGS sequence"/>
</dbReference>
<evidence type="ECO:0000313" key="1">
    <source>
        <dbReference type="EMBL" id="KAA6374345.1"/>
    </source>
</evidence>
<dbReference type="OrthoDB" id="6252103at2759"/>
<dbReference type="EMBL" id="SNRW01012050">
    <property type="protein sequence ID" value="KAA6374345.1"/>
    <property type="molecule type" value="Genomic_DNA"/>
</dbReference>
<sequence length="219" mass="24979">MQAAMEKRQTVAVSLCLSFPPIHSQIHVLFQATAESKQANFSHSELNRFLDIVIQRSDHLDQILVDYYVTISGDSQYQVFVWKICRDSQQLVATMKELRMTVTVVHITYDSLECAISRSDGQMLSRKLTHNIRLKQMIKTANFHGMSNQQVKLQLIACGSGLFSICIDVSEGKQLREEQSSDKELFSIAVDSTEMKFALTKIFEKGHQRQTQAIIICQF</sequence>
<proteinExistence type="predicted"/>
<gene>
    <name evidence="1" type="ORF">EZS28_030128</name>
</gene>
<comment type="caution">
    <text evidence="1">The sequence shown here is derived from an EMBL/GenBank/DDBJ whole genome shotgun (WGS) entry which is preliminary data.</text>
</comment>
<dbReference type="AlphaFoldDB" id="A0A5J4UX53"/>
<evidence type="ECO:0000313" key="2">
    <source>
        <dbReference type="Proteomes" id="UP000324800"/>
    </source>
</evidence>
<organism evidence="1 2">
    <name type="scientific">Streblomastix strix</name>
    <dbReference type="NCBI Taxonomy" id="222440"/>
    <lineage>
        <taxon>Eukaryota</taxon>
        <taxon>Metamonada</taxon>
        <taxon>Preaxostyla</taxon>
        <taxon>Oxymonadida</taxon>
        <taxon>Streblomastigidae</taxon>
        <taxon>Streblomastix</taxon>
    </lineage>
</organism>